<feature type="binding site" evidence="9">
    <location>
        <position position="246"/>
    </location>
    <ligand>
        <name>K(+)</name>
        <dbReference type="ChEBI" id="CHEBI:29103"/>
    </ligand>
</feature>
<evidence type="ECO:0000256" key="9">
    <source>
        <dbReference type="HAMAP-Rule" id="MF_01987"/>
    </source>
</evidence>
<comment type="activity regulation">
    <text evidence="9">Activated by a monovalent cation that binds near, but not in, the active site. The most likely occupant of the site in vivo is potassium. Ion binding induces a conformational change that may alter substrate affinity.</text>
</comment>
<dbReference type="GO" id="GO:0019303">
    <property type="term" value="P:D-ribose catabolic process"/>
    <property type="evidence" value="ECO:0007669"/>
    <property type="project" value="UniProtKB-UniRule"/>
</dbReference>
<comment type="catalytic activity">
    <reaction evidence="9">
        <text>D-ribose + ATP = D-ribose 5-phosphate + ADP + H(+)</text>
        <dbReference type="Rhea" id="RHEA:13697"/>
        <dbReference type="ChEBI" id="CHEBI:15378"/>
        <dbReference type="ChEBI" id="CHEBI:30616"/>
        <dbReference type="ChEBI" id="CHEBI:47013"/>
        <dbReference type="ChEBI" id="CHEBI:78346"/>
        <dbReference type="ChEBI" id="CHEBI:456216"/>
        <dbReference type="EC" id="2.7.1.15"/>
    </reaction>
</comment>
<evidence type="ECO:0000256" key="6">
    <source>
        <dbReference type="ARBA" id="ARBA00022842"/>
    </source>
</evidence>
<comment type="pathway">
    <text evidence="9">Carbohydrate metabolism; D-ribose degradation; D-ribose 5-phosphate from beta-D-ribopyranose: step 2/2.</text>
</comment>
<keyword evidence="6 9" id="KW-0460">Magnesium</keyword>
<feature type="binding site" evidence="9">
    <location>
        <position position="138"/>
    </location>
    <ligand>
        <name>substrate</name>
    </ligand>
</feature>
<dbReference type="Pfam" id="PF00294">
    <property type="entry name" value="PfkB"/>
    <property type="match status" value="1"/>
</dbReference>
<protein>
    <recommendedName>
        <fullName evidence="9">Ribokinase</fullName>
        <shortName evidence="9">RK</shortName>
        <ecNumber evidence="9">2.7.1.15</ecNumber>
    </recommendedName>
</protein>
<feature type="binding site" evidence="9">
    <location>
        <position position="252"/>
    </location>
    <ligand>
        <name>substrate</name>
    </ligand>
</feature>
<dbReference type="EC" id="2.7.1.15" evidence="9"/>
<dbReference type="UniPathway" id="UPA00916">
    <property type="reaction ID" value="UER00889"/>
</dbReference>
<comment type="function">
    <text evidence="9">Catalyzes the phosphorylation of ribose at O-5 in a reaction requiring ATP and magnesium. The resulting D-ribose-5-phosphate can then be used either for sythesis of nucleotides, histidine, and tryptophan, or as a component of the pentose phosphate pathway.</text>
</comment>
<evidence type="ECO:0000256" key="7">
    <source>
        <dbReference type="ARBA" id="ARBA00022958"/>
    </source>
</evidence>
<feature type="binding site" evidence="9">
    <location>
        <begin position="219"/>
        <end position="224"/>
    </location>
    <ligand>
        <name>ATP</name>
        <dbReference type="ChEBI" id="CHEBI:30616"/>
    </ligand>
</feature>
<dbReference type="EMBL" id="CADCUD010000037">
    <property type="protein sequence ID" value="CAA9315641.1"/>
    <property type="molecule type" value="Genomic_DNA"/>
</dbReference>
<dbReference type="CDD" id="cd01174">
    <property type="entry name" value="ribokinase"/>
    <property type="match status" value="1"/>
</dbReference>
<organism evidence="11">
    <name type="scientific">uncultured Nocardioidaceae bacterium</name>
    <dbReference type="NCBI Taxonomy" id="253824"/>
    <lineage>
        <taxon>Bacteria</taxon>
        <taxon>Bacillati</taxon>
        <taxon>Actinomycetota</taxon>
        <taxon>Actinomycetes</taxon>
        <taxon>Propionibacteriales</taxon>
        <taxon>Nocardioidaceae</taxon>
        <taxon>environmental samples</taxon>
    </lineage>
</organism>
<dbReference type="GO" id="GO:0046872">
    <property type="term" value="F:metal ion binding"/>
    <property type="evidence" value="ECO:0007669"/>
    <property type="project" value="UniProtKB-KW"/>
</dbReference>
<comment type="similarity">
    <text evidence="9">Belongs to the carbohydrate kinase PfkB family. Ribokinase subfamily.</text>
</comment>
<feature type="binding site" evidence="9">
    <location>
        <position position="285"/>
    </location>
    <ligand>
        <name>K(+)</name>
        <dbReference type="ChEBI" id="CHEBI:29103"/>
    </ligand>
</feature>
<feature type="binding site" evidence="9">
    <location>
        <position position="248"/>
    </location>
    <ligand>
        <name>K(+)</name>
        <dbReference type="ChEBI" id="CHEBI:29103"/>
    </ligand>
</feature>
<dbReference type="InterPro" id="IPR029056">
    <property type="entry name" value="Ribokinase-like"/>
</dbReference>
<dbReference type="PRINTS" id="PR00990">
    <property type="entry name" value="RIBOKINASE"/>
</dbReference>
<keyword evidence="7 9" id="KW-0630">Potassium</keyword>
<comment type="subcellular location">
    <subcellularLocation>
        <location evidence="9">Cytoplasm</location>
    </subcellularLocation>
</comment>
<feature type="binding site" evidence="9">
    <location>
        <begin position="10"/>
        <end position="12"/>
    </location>
    <ligand>
        <name>substrate</name>
    </ligand>
</feature>
<evidence type="ECO:0000256" key="3">
    <source>
        <dbReference type="ARBA" id="ARBA00022741"/>
    </source>
</evidence>
<dbReference type="AlphaFoldDB" id="A0A6J4KW93"/>
<feature type="binding site" evidence="9">
    <location>
        <begin position="38"/>
        <end position="42"/>
    </location>
    <ligand>
        <name>substrate</name>
    </ligand>
</feature>
<dbReference type="InterPro" id="IPR011611">
    <property type="entry name" value="PfkB_dom"/>
</dbReference>
<feature type="domain" description="Carbohydrate kinase PfkB" evidence="10">
    <location>
        <begin position="3"/>
        <end position="294"/>
    </location>
</feature>
<evidence type="ECO:0000256" key="2">
    <source>
        <dbReference type="ARBA" id="ARBA00022723"/>
    </source>
</evidence>
<keyword evidence="9" id="KW-0963">Cytoplasm</keyword>
<comment type="caution">
    <text evidence="9">Lacks conserved residue(s) required for the propagation of feature annotation.</text>
</comment>
<feature type="binding site" evidence="9">
    <location>
        <begin position="251"/>
        <end position="252"/>
    </location>
    <ligand>
        <name>ATP</name>
        <dbReference type="ChEBI" id="CHEBI:30616"/>
    </ligand>
</feature>
<comment type="cofactor">
    <cofactor evidence="9">
        <name>Mg(2+)</name>
        <dbReference type="ChEBI" id="CHEBI:18420"/>
    </cofactor>
    <text evidence="9">Requires a divalent cation, most likely magnesium in vivo, as an electrophilic catalyst to aid phosphoryl group transfer. It is the chelate of the metal and the nucleotide that is the actual substrate.</text>
</comment>
<keyword evidence="5 9" id="KW-0067">ATP-binding</keyword>
<keyword evidence="8 9" id="KW-0119">Carbohydrate metabolism</keyword>
<dbReference type="Gene3D" id="3.40.1190.20">
    <property type="match status" value="1"/>
</dbReference>
<dbReference type="GO" id="GO:0005524">
    <property type="term" value="F:ATP binding"/>
    <property type="evidence" value="ECO:0007669"/>
    <property type="project" value="UniProtKB-UniRule"/>
</dbReference>
<dbReference type="InterPro" id="IPR011877">
    <property type="entry name" value="Ribokinase"/>
</dbReference>
<dbReference type="InterPro" id="IPR002139">
    <property type="entry name" value="Ribo/fructo_kinase"/>
</dbReference>
<accession>A0A6J4KW93</accession>
<proteinExistence type="inferred from homology"/>
<feature type="active site" description="Proton acceptor" evidence="9">
    <location>
        <position position="252"/>
    </location>
</feature>
<keyword evidence="2 9" id="KW-0479">Metal-binding</keyword>
<sequence>MSLTVVGSLNEDVIAVVERLPGRGETVIADSVSTMPGGKGANQAAAAGRLSTGVSMVGRVGADDAGRRTIEALVEAGVDVTHVIRTPAAPTGIATIPVERASGENLILVVPGANAELRPHDVDLARVRDADVVLVQLEIPMETVLAAASSAGGRVVLNPAPSQRLPDELLAVVDLLVPNQHELVQLTGGDVATLSDADLGGRAEALRERCRSGAAVVVTLGERGALLVTGNGPAMLQPPPPVVAVDATGAGDCFCGVLSCALAAGQDLLTGTRSAVAAASVSVTGAGARSALPDAAAVAAAVAQLPEAQRVT</sequence>
<evidence type="ECO:0000256" key="5">
    <source>
        <dbReference type="ARBA" id="ARBA00022840"/>
    </source>
</evidence>
<feature type="binding site" evidence="9">
    <location>
        <position position="282"/>
    </location>
    <ligand>
        <name>K(+)</name>
        <dbReference type="ChEBI" id="CHEBI:29103"/>
    </ligand>
</feature>
<dbReference type="GO" id="GO:0004747">
    <property type="term" value="F:ribokinase activity"/>
    <property type="evidence" value="ECO:0007669"/>
    <property type="project" value="UniProtKB-UniRule"/>
</dbReference>
<dbReference type="GO" id="GO:0005829">
    <property type="term" value="C:cytosol"/>
    <property type="evidence" value="ECO:0007669"/>
    <property type="project" value="TreeGrafter"/>
</dbReference>
<keyword evidence="4 9" id="KW-0418">Kinase</keyword>
<evidence type="ECO:0000313" key="11">
    <source>
        <dbReference type="EMBL" id="CAA9315641.1"/>
    </source>
</evidence>
<reference evidence="11" key="1">
    <citation type="submission" date="2020-02" db="EMBL/GenBank/DDBJ databases">
        <authorList>
            <person name="Meier V. D."/>
        </authorList>
    </citation>
    <scope>NUCLEOTIDE SEQUENCE</scope>
    <source>
        <strain evidence="11">AVDCRST_MAG46</strain>
    </source>
</reference>
<keyword evidence="3 9" id="KW-0547">Nucleotide-binding</keyword>
<gene>
    <name evidence="9" type="primary">rbsK</name>
    <name evidence="11" type="ORF">AVDCRST_MAG46-476</name>
</gene>
<feature type="binding site" evidence="9">
    <location>
        <position position="179"/>
    </location>
    <ligand>
        <name>ATP</name>
        <dbReference type="ChEBI" id="CHEBI:30616"/>
    </ligand>
</feature>
<dbReference type="PANTHER" id="PTHR10584">
    <property type="entry name" value="SUGAR KINASE"/>
    <property type="match status" value="1"/>
</dbReference>
<evidence type="ECO:0000256" key="1">
    <source>
        <dbReference type="ARBA" id="ARBA00022679"/>
    </source>
</evidence>
<dbReference type="HAMAP" id="MF_01987">
    <property type="entry name" value="Ribokinase"/>
    <property type="match status" value="1"/>
</dbReference>
<comment type="subunit">
    <text evidence="9">Homodimer.</text>
</comment>
<dbReference type="PANTHER" id="PTHR10584:SF166">
    <property type="entry name" value="RIBOKINASE"/>
    <property type="match status" value="1"/>
</dbReference>
<dbReference type="SUPFAM" id="SSF53613">
    <property type="entry name" value="Ribokinase-like"/>
    <property type="match status" value="1"/>
</dbReference>
<keyword evidence="1 9" id="KW-0808">Transferase</keyword>
<feature type="binding site" evidence="9">
    <location>
        <position position="287"/>
    </location>
    <ligand>
        <name>K(+)</name>
        <dbReference type="ChEBI" id="CHEBI:29103"/>
    </ligand>
</feature>
<evidence type="ECO:0000256" key="4">
    <source>
        <dbReference type="ARBA" id="ARBA00022777"/>
    </source>
</evidence>
<name>A0A6J4KW93_9ACTN</name>
<evidence type="ECO:0000256" key="8">
    <source>
        <dbReference type="ARBA" id="ARBA00023277"/>
    </source>
</evidence>
<evidence type="ECO:0000259" key="10">
    <source>
        <dbReference type="Pfam" id="PF00294"/>
    </source>
</evidence>